<dbReference type="Proteomes" id="UP001066276">
    <property type="component" value="Chromosome 9"/>
</dbReference>
<dbReference type="InterPro" id="IPR036259">
    <property type="entry name" value="MFS_trans_sf"/>
</dbReference>
<keyword evidence="2 5" id="KW-0812">Transmembrane</keyword>
<dbReference type="PROSITE" id="PS50850">
    <property type="entry name" value="MFS"/>
    <property type="match status" value="1"/>
</dbReference>
<feature type="transmembrane region" description="Helical" evidence="5">
    <location>
        <begin position="117"/>
        <end position="136"/>
    </location>
</feature>
<dbReference type="InterPro" id="IPR020846">
    <property type="entry name" value="MFS_dom"/>
</dbReference>
<keyword evidence="4 5" id="KW-0472">Membrane</keyword>
<gene>
    <name evidence="7" type="ORF">NDU88_003131</name>
</gene>
<feature type="transmembrane region" description="Helical" evidence="5">
    <location>
        <begin position="61"/>
        <end position="81"/>
    </location>
</feature>
<evidence type="ECO:0000256" key="5">
    <source>
        <dbReference type="SAM" id="Phobius"/>
    </source>
</evidence>
<dbReference type="Pfam" id="PF00083">
    <property type="entry name" value="Sugar_tr"/>
    <property type="match status" value="1"/>
</dbReference>
<keyword evidence="3 5" id="KW-1133">Transmembrane helix</keyword>
<evidence type="ECO:0000256" key="3">
    <source>
        <dbReference type="ARBA" id="ARBA00022989"/>
    </source>
</evidence>
<feature type="transmembrane region" description="Helical" evidence="5">
    <location>
        <begin position="93"/>
        <end position="111"/>
    </location>
</feature>
<evidence type="ECO:0000259" key="6">
    <source>
        <dbReference type="PROSITE" id="PS50850"/>
    </source>
</evidence>
<dbReference type="GO" id="GO:0022857">
    <property type="term" value="F:transmembrane transporter activity"/>
    <property type="evidence" value="ECO:0007669"/>
    <property type="project" value="InterPro"/>
</dbReference>
<protein>
    <recommendedName>
        <fullName evidence="6">Major facilitator superfamily (MFS) profile domain-containing protein</fullName>
    </recommendedName>
</protein>
<accession>A0AAV7MPN4</accession>
<evidence type="ECO:0000313" key="7">
    <source>
        <dbReference type="EMBL" id="KAJ1105726.1"/>
    </source>
</evidence>
<dbReference type="AlphaFoldDB" id="A0AAV7MPN4"/>
<evidence type="ECO:0000256" key="2">
    <source>
        <dbReference type="ARBA" id="ARBA00022692"/>
    </source>
</evidence>
<dbReference type="GO" id="GO:0016020">
    <property type="term" value="C:membrane"/>
    <property type="evidence" value="ECO:0007669"/>
    <property type="project" value="UniProtKB-SubCell"/>
</dbReference>
<evidence type="ECO:0000256" key="1">
    <source>
        <dbReference type="ARBA" id="ARBA00004141"/>
    </source>
</evidence>
<comment type="caution">
    <text evidence="7">The sequence shown here is derived from an EMBL/GenBank/DDBJ whole genome shotgun (WGS) entry which is preliminary data.</text>
</comment>
<dbReference type="InterPro" id="IPR005828">
    <property type="entry name" value="MFS_sugar_transport-like"/>
</dbReference>
<sequence>MQPIAQSIYMLGLLVGAVLYGGLSDRYGRRGILLWCYFQIAGTGLGTAFSPNYISYCIFRFLTGMGISGVAINTICLMMEWNSNHVRTIISSMYGYCFCIGQMILGGVAYGVRDWRWMQLASSLPFLIFFFYSWWLPESARWQIQTGKPEAALLALKRVAKINGKEEEGKAITLEILKFNMKQDIRSVKSTYTAVDLMRTPALRRITFCLTLAW</sequence>
<comment type="subcellular location">
    <subcellularLocation>
        <location evidence="1">Membrane</location>
        <topology evidence="1">Multi-pass membrane protein</topology>
    </subcellularLocation>
</comment>
<dbReference type="Gene3D" id="1.20.1250.20">
    <property type="entry name" value="MFS general substrate transporter like domains"/>
    <property type="match status" value="1"/>
</dbReference>
<feature type="domain" description="Major facilitator superfamily (MFS) profile" evidence="6">
    <location>
        <begin position="1"/>
        <end position="214"/>
    </location>
</feature>
<evidence type="ECO:0000313" key="8">
    <source>
        <dbReference type="Proteomes" id="UP001066276"/>
    </source>
</evidence>
<feature type="transmembrane region" description="Helical" evidence="5">
    <location>
        <begin position="32"/>
        <end position="49"/>
    </location>
</feature>
<evidence type="ECO:0000256" key="4">
    <source>
        <dbReference type="ARBA" id="ARBA00023136"/>
    </source>
</evidence>
<reference evidence="7" key="1">
    <citation type="journal article" date="2022" name="bioRxiv">
        <title>Sequencing and chromosome-scale assembly of the giantPleurodeles waltlgenome.</title>
        <authorList>
            <person name="Brown T."/>
            <person name="Elewa A."/>
            <person name="Iarovenko S."/>
            <person name="Subramanian E."/>
            <person name="Araus A.J."/>
            <person name="Petzold A."/>
            <person name="Susuki M."/>
            <person name="Suzuki K.-i.T."/>
            <person name="Hayashi T."/>
            <person name="Toyoda A."/>
            <person name="Oliveira C."/>
            <person name="Osipova E."/>
            <person name="Leigh N.D."/>
            <person name="Simon A."/>
            <person name="Yun M.H."/>
        </authorList>
    </citation>
    <scope>NUCLEOTIDE SEQUENCE</scope>
    <source>
        <strain evidence="7">20211129_DDA</strain>
        <tissue evidence="7">Liver</tissue>
    </source>
</reference>
<name>A0AAV7MPN4_PLEWA</name>
<organism evidence="7 8">
    <name type="scientific">Pleurodeles waltl</name>
    <name type="common">Iberian ribbed newt</name>
    <dbReference type="NCBI Taxonomy" id="8319"/>
    <lineage>
        <taxon>Eukaryota</taxon>
        <taxon>Metazoa</taxon>
        <taxon>Chordata</taxon>
        <taxon>Craniata</taxon>
        <taxon>Vertebrata</taxon>
        <taxon>Euteleostomi</taxon>
        <taxon>Amphibia</taxon>
        <taxon>Batrachia</taxon>
        <taxon>Caudata</taxon>
        <taxon>Salamandroidea</taxon>
        <taxon>Salamandridae</taxon>
        <taxon>Pleurodelinae</taxon>
        <taxon>Pleurodeles</taxon>
    </lineage>
</organism>
<keyword evidence="8" id="KW-1185">Reference proteome</keyword>
<dbReference type="SUPFAM" id="SSF103473">
    <property type="entry name" value="MFS general substrate transporter"/>
    <property type="match status" value="1"/>
</dbReference>
<proteinExistence type="predicted"/>
<dbReference type="PANTHER" id="PTHR24064">
    <property type="entry name" value="SOLUTE CARRIER FAMILY 22 MEMBER"/>
    <property type="match status" value="1"/>
</dbReference>
<dbReference type="EMBL" id="JANPWB010000013">
    <property type="protein sequence ID" value="KAJ1105726.1"/>
    <property type="molecule type" value="Genomic_DNA"/>
</dbReference>
<feature type="transmembrane region" description="Helical" evidence="5">
    <location>
        <begin position="6"/>
        <end position="23"/>
    </location>
</feature>